<evidence type="ECO:0000256" key="1">
    <source>
        <dbReference type="ARBA" id="ARBA00001974"/>
    </source>
</evidence>
<keyword evidence="5" id="KW-0560">Oxidoreductase</keyword>
<proteinExistence type="inferred from homology"/>
<dbReference type="Gene3D" id="3.50.50.100">
    <property type="match status" value="1"/>
</dbReference>
<evidence type="ECO:0000256" key="3">
    <source>
        <dbReference type="ARBA" id="ARBA00022630"/>
    </source>
</evidence>
<sequence length="403" mass="44191">MSRVVIVGGGAAGLELASLLGRSVNGQDEIILVEGETHHYWKPRFHEIAAGTFDNDLDTLCYFSHGAKNGYRHFQARMTDIKREDKQIIVYKPNGETDTLSYDYLVIAIGAISNDFATKGALDHCLFLDTPEQARDSWQQISALLRSGEKRTINIVGAGATGLELAAELAKVSGKLSQNPHAARLTINLIEASDRVLPNSPIEMSKQAHKKLEQYQVNVMLNTRIASVDQQGMTTSDGQTLNADIQFWAAGIKAPNWLKNIGGLESNQANQLMVQQTLATTLDPNIFSLGDCASIPQGDGTMVPPKAQAANRAAVHLAKNLTGLMQGKELTPFIYKDGGMVVAIGHDFAISTMMNDRLILKGRLVRRLYDTIFRLHQKTVSGLFTMSRLIIAKRLKCIFQPSS</sequence>
<evidence type="ECO:0000256" key="2">
    <source>
        <dbReference type="ARBA" id="ARBA00005272"/>
    </source>
</evidence>
<evidence type="ECO:0000256" key="4">
    <source>
        <dbReference type="ARBA" id="ARBA00022827"/>
    </source>
</evidence>
<dbReference type="Pfam" id="PF07992">
    <property type="entry name" value="Pyr_redox_2"/>
    <property type="match status" value="1"/>
</dbReference>
<comment type="similarity">
    <text evidence="2">Belongs to the NADH dehydrogenase family.</text>
</comment>
<dbReference type="SUPFAM" id="SSF51905">
    <property type="entry name" value="FAD/NAD(P)-binding domain"/>
    <property type="match status" value="2"/>
</dbReference>
<dbReference type="RefSeq" id="WP_142873620.1">
    <property type="nucleotide sequence ID" value="NZ_CP045503.2"/>
</dbReference>
<dbReference type="PRINTS" id="PR00469">
    <property type="entry name" value="PNDRDTASEII"/>
</dbReference>
<dbReference type="EMBL" id="CP045503">
    <property type="protein sequence ID" value="QPG59944.1"/>
    <property type="molecule type" value="Genomic_DNA"/>
</dbReference>
<evidence type="ECO:0000256" key="5">
    <source>
        <dbReference type="ARBA" id="ARBA00023002"/>
    </source>
</evidence>
<accession>A0ABX6VC78</accession>
<evidence type="ECO:0000313" key="8">
    <source>
        <dbReference type="Proteomes" id="UP000316416"/>
    </source>
</evidence>
<dbReference type="PANTHER" id="PTHR42913:SF3">
    <property type="entry name" value="64 KDA MITOCHONDRIAL NADH DEHYDROGENASE (EUROFUNG)"/>
    <property type="match status" value="1"/>
</dbReference>
<name>A0ABX6VC78_9GAMM</name>
<evidence type="ECO:0000313" key="7">
    <source>
        <dbReference type="EMBL" id="QPG59944.1"/>
    </source>
</evidence>
<gene>
    <name evidence="7" type="ORF">FM038_023220</name>
</gene>
<keyword evidence="4" id="KW-0274">FAD</keyword>
<dbReference type="InterPro" id="IPR023753">
    <property type="entry name" value="FAD/NAD-binding_dom"/>
</dbReference>
<dbReference type="InterPro" id="IPR051169">
    <property type="entry name" value="NADH-Q_oxidoreductase"/>
</dbReference>
<dbReference type="PANTHER" id="PTHR42913">
    <property type="entry name" value="APOPTOSIS-INDUCING FACTOR 1"/>
    <property type="match status" value="1"/>
</dbReference>
<keyword evidence="3" id="KW-0285">Flavoprotein</keyword>
<evidence type="ECO:0000259" key="6">
    <source>
        <dbReference type="Pfam" id="PF07992"/>
    </source>
</evidence>
<dbReference type="Proteomes" id="UP000316416">
    <property type="component" value="Chromosome"/>
</dbReference>
<protein>
    <submittedName>
        <fullName evidence="7">NAD(P)/FAD-dependent oxidoreductase</fullName>
    </submittedName>
</protein>
<feature type="domain" description="FAD/NAD(P)-binding" evidence="6">
    <location>
        <begin position="3"/>
        <end position="312"/>
    </location>
</feature>
<keyword evidence="8" id="KW-1185">Reference proteome</keyword>
<comment type="cofactor">
    <cofactor evidence="1">
        <name>FAD</name>
        <dbReference type="ChEBI" id="CHEBI:57692"/>
    </cofactor>
</comment>
<reference evidence="7" key="1">
    <citation type="submission" date="2021-07" db="EMBL/GenBank/DDBJ databases">
        <title>Shewanella sp. YLB-07 whole genome sequence.</title>
        <authorList>
            <person name="Yu L."/>
        </authorList>
    </citation>
    <scope>NUCLEOTIDE SEQUENCE</scope>
    <source>
        <strain evidence="7">YLB-08</strain>
    </source>
</reference>
<dbReference type="PRINTS" id="PR00368">
    <property type="entry name" value="FADPNR"/>
</dbReference>
<organism evidence="7 8">
    <name type="scientific">Shewanella eurypsychrophilus</name>
    <dbReference type="NCBI Taxonomy" id="2593656"/>
    <lineage>
        <taxon>Bacteria</taxon>
        <taxon>Pseudomonadati</taxon>
        <taxon>Pseudomonadota</taxon>
        <taxon>Gammaproteobacteria</taxon>
        <taxon>Alteromonadales</taxon>
        <taxon>Shewanellaceae</taxon>
        <taxon>Shewanella</taxon>
    </lineage>
</organism>
<dbReference type="InterPro" id="IPR036188">
    <property type="entry name" value="FAD/NAD-bd_sf"/>
</dbReference>